<dbReference type="Gene3D" id="3.30.420.10">
    <property type="entry name" value="Ribonuclease H-like superfamily/Ribonuclease H"/>
    <property type="match status" value="1"/>
</dbReference>
<dbReference type="InterPro" id="IPR036397">
    <property type="entry name" value="RNaseH_sf"/>
</dbReference>
<dbReference type="EMBL" id="BGZK01001575">
    <property type="protein sequence ID" value="GBP82635.1"/>
    <property type="molecule type" value="Genomic_DNA"/>
</dbReference>
<comment type="caution">
    <text evidence="1">The sequence shown here is derived from an EMBL/GenBank/DDBJ whole genome shotgun (WGS) entry which is preliminary data.</text>
</comment>
<keyword evidence="2" id="KW-1185">Reference proteome</keyword>
<organism evidence="1 2">
    <name type="scientific">Eumeta variegata</name>
    <name type="common">Bagworm moth</name>
    <name type="synonym">Eumeta japonica</name>
    <dbReference type="NCBI Taxonomy" id="151549"/>
    <lineage>
        <taxon>Eukaryota</taxon>
        <taxon>Metazoa</taxon>
        <taxon>Ecdysozoa</taxon>
        <taxon>Arthropoda</taxon>
        <taxon>Hexapoda</taxon>
        <taxon>Insecta</taxon>
        <taxon>Pterygota</taxon>
        <taxon>Neoptera</taxon>
        <taxon>Endopterygota</taxon>
        <taxon>Lepidoptera</taxon>
        <taxon>Glossata</taxon>
        <taxon>Ditrysia</taxon>
        <taxon>Tineoidea</taxon>
        <taxon>Psychidae</taxon>
        <taxon>Oiketicinae</taxon>
        <taxon>Eumeta</taxon>
    </lineage>
</organism>
<name>A0A4C1Z7Q9_EUMVA</name>
<reference evidence="1 2" key="1">
    <citation type="journal article" date="2019" name="Commun. Biol.">
        <title>The bagworm genome reveals a unique fibroin gene that provides high tensile strength.</title>
        <authorList>
            <person name="Kono N."/>
            <person name="Nakamura H."/>
            <person name="Ohtoshi R."/>
            <person name="Tomita M."/>
            <person name="Numata K."/>
            <person name="Arakawa K."/>
        </authorList>
    </citation>
    <scope>NUCLEOTIDE SEQUENCE [LARGE SCALE GENOMIC DNA]</scope>
</reference>
<dbReference type="PANTHER" id="PTHR46060:SF3">
    <property type="entry name" value="PROTEIN GVQW3"/>
    <property type="match status" value="1"/>
</dbReference>
<evidence type="ECO:0000313" key="2">
    <source>
        <dbReference type="Proteomes" id="UP000299102"/>
    </source>
</evidence>
<protein>
    <recommendedName>
        <fullName evidence="3">Mariner Mos1 transposase</fullName>
    </recommendedName>
</protein>
<dbReference type="PANTHER" id="PTHR46060">
    <property type="entry name" value="MARINER MOS1 TRANSPOSASE-LIKE PROTEIN"/>
    <property type="match status" value="1"/>
</dbReference>
<accession>A0A4C1Z7Q9</accession>
<gene>
    <name evidence="1" type="ORF">EVAR_48516_1</name>
</gene>
<dbReference type="OrthoDB" id="10017160at2759"/>
<dbReference type="Proteomes" id="UP000299102">
    <property type="component" value="Unassembled WGS sequence"/>
</dbReference>
<proteinExistence type="predicted"/>
<evidence type="ECO:0008006" key="3">
    <source>
        <dbReference type="Google" id="ProtNLM"/>
    </source>
</evidence>
<dbReference type="InterPro" id="IPR052709">
    <property type="entry name" value="Transposase-MT_Hybrid"/>
</dbReference>
<dbReference type="AlphaFoldDB" id="A0A4C1Z7Q9"/>
<sequence length="292" mass="33809">MLTDEFKGQSKSVVVPQNINAVRELIMQDRHVAYREMKASLGISDESWIYAYDLESKQQSTVWVLQDEQNPTKAIRAKSTLKIILHHDNAGCHTSPETTRFLKHQKIELTGHPPNSSDLVSNYFYSFPSVRNKLCDQRFSSREEAVDAFKMHVLEIPQSEPKQCYKNWFQHMQKTQHETQYLFQYYHGRWHATRPVNAHTAHTAHAHTRNWTNDGMMRLDLSVADPRPREWQELTIVVSNAMTTFGTAYNMLTEAQSDSSKFFNEPWSELQPVPVEMLTAITAHSPELTLSD</sequence>
<evidence type="ECO:0000313" key="1">
    <source>
        <dbReference type="EMBL" id="GBP82635.1"/>
    </source>
</evidence>
<dbReference type="GO" id="GO:0003676">
    <property type="term" value="F:nucleic acid binding"/>
    <property type="evidence" value="ECO:0007669"/>
    <property type="project" value="InterPro"/>
</dbReference>